<accession>A0A2P2PNV7</accession>
<dbReference type="AlphaFoldDB" id="A0A2P2PNV7"/>
<reference evidence="1" key="1">
    <citation type="submission" date="2018-02" db="EMBL/GenBank/DDBJ databases">
        <title>Rhizophora mucronata_Transcriptome.</title>
        <authorList>
            <person name="Meera S.P."/>
            <person name="Sreeshan A."/>
            <person name="Augustine A."/>
        </authorList>
    </citation>
    <scope>NUCLEOTIDE SEQUENCE</scope>
    <source>
        <tissue evidence="1">Leaf</tissue>
    </source>
</reference>
<proteinExistence type="predicted"/>
<organism evidence="1">
    <name type="scientific">Rhizophora mucronata</name>
    <name type="common">Asiatic mangrove</name>
    <dbReference type="NCBI Taxonomy" id="61149"/>
    <lineage>
        <taxon>Eukaryota</taxon>
        <taxon>Viridiplantae</taxon>
        <taxon>Streptophyta</taxon>
        <taxon>Embryophyta</taxon>
        <taxon>Tracheophyta</taxon>
        <taxon>Spermatophyta</taxon>
        <taxon>Magnoliopsida</taxon>
        <taxon>eudicotyledons</taxon>
        <taxon>Gunneridae</taxon>
        <taxon>Pentapetalae</taxon>
        <taxon>rosids</taxon>
        <taxon>fabids</taxon>
        <taxon>Malpighiales</taxon>
        <taxon>Rhizophoraceae</taxon>
        <taxon>Rhizophora</taxon>
    </lineage>
</organism>
<evidence type="ECO:0000313" key="1">
    <source>
        <dbReference type="EMBL" id="MBX56395.1"/>
    </source>
</evidence>
<sequence>MNAICGKVIAQSSQSMPTTGHNKLGNFKAGLGFSGDQGS</sequence>
<dbReference type="EMBL" id="GGEC01075911">
    <property type="protein sequence ID" value="MBX56395.1"/>
    <property type="molecule type" value="Transcribed_RNA"/>
</dbReference>
<protein>
    <submittedName>
        <fullName evidence="1">Uncharacterized protein</fullName>
    </submittedName>
</protein>
<name>A0A2P2PNV7_RHIMU</name>